<accession>A0A0C3NVC6</accession>
<gene>
    <name evidence="1" type="ORF">M404DRAFT_1004855</name>
</gene>
<proteinExistence type="predicted"/>
<dbReference type="InParanoid" id="A0A0C3NVC6"/>
<dbReference type="EMBL" id="KN832007">
    <property type="protein sequence ID" value="KIN99178.1"/>
    <property type="molecule type" value="Genomic_DNA"/>
</dbReference>
<evidence type="ECO:0000313" key="2">
    <source>
        <dbReference type="Proteomes" id="UP000054217"/>
    </source>
</evidence>
<protein>
    <submittedName>
        <fullName evidence="1">Uncharacterized protein</fullName>
    </submittedName>
</protein>
<keyword evidence="2" id="KW-1185">Reference proteome</keyword>
<dbReference type="Proteomes" id="UP000054217">
    <property type="component" value="Unassembled WGS sequence"/>
</dbReference>
<reference evidence="1 2" key="1">
    <citation type="submission" date="2014-04" db="EMBL/GenBank/DDBJ databases">
        <authorList>
            <consortium name="DOE Joint Genome Institute"/>
            <person name="Kuo A."/>
            <person name="Kohler A."/>
            <person name="Costa M.D."/>
            <person name="Nagy L.G."/>
            <person name="Floudas D."/>
            <person name="Copeland A."/>
            <person name="Barry K.W."/>
            <person name="Cichocki N."/>
            <person name="Veneault-Fourrey C."/>
            <person name="LaButti K."/>
            <person name="Lindquist E.A."/>
            <person name="Lipzen A."/>
            <person name="Lundell T."/>
            <person name="Morin E."/>
            <person name="Murat C."/>
            <person name="Sun H."/>
            <person name="Tunlid A."/>
            <person name="Henrissat B."/>
            <person name="Grigoriev I.V."/>
            <person name="Hibbett D.S."/>
            <person name="Martin F."/>
            <person name="Nordberg H.P."/>
            <person name="Cantor M.N."/>
            <person name="Hua S.X."/>
        </authorList>
    </citation>
    <scope>NUCLEOTIDE SEQUENCE [LARGE SCALE GENOMIC DNA]</scope>
    <source>
        <strain evidence="1 2">Marx 270</strain>
    </source>
</reference>
<evidence type="ECO:0000313" key="1">
    <source>
        <dbReference type="EMBL" id="KIN99178.1"/>
    </source>
</evidence>
<dbReference type="HOGENOM" id="CLU_2498779_0_0_1"/>
<sequence>MANAANGNDKPVFTCFLGAGMSSLSSRKGTLSSRVGLYVPLTCPALEHVRYRLAQSRYSPSIDLFHPDSISFHSLPFPNIITLTVC</sequence>
<name>A0A0C3NVC6_PISTI</name>
<reference evidence="2" key="2">
    <citation type="submission" date="2015-01" db="EMBL/GenBank/DDBJ databases">
        <title>Evolutionary Origins and Diversification of the Mycorrhizal Mutualists.</title>
        <authorList>
            <consortium name="DOE Joint Genome Institute"/>
            <consortium name="Mycorrhizal Genomics Consortium"/>
            <person name="Kohler A."/>
            <person name="Kuo A."/>
            <person name="Nagy L.G."/>
            <person name="Floudas D."/>
            <person name="Copeland A."/>
            <person name="Barry K.W."/>
            <person name="Cichocki N."/>
            <person name="Veneault-Fourrey C."/>
            <person name="LaButti K."/>
            <person name="Lindquist E.A."/>
            <person name="Lipzen A."/>
            <person name="Lundell T."/>
            <person name="Morin E."/>
            <person name="Murat C."/>
            <person name="Riley R."/>
            <person name="Ohm R."/>
            <person name="Sun H."/>
            <person name="Tunlid A."/>
            <person name="Henrissat B."/>
            <person name="Grigoriev I.V."/>
            <person name="Hibbett D.S."/>
            <person name="Martin F."/>
        </authorList>
    </citation>
    <scope>NUCLEOTIDE SEQUENCE [LARGE SCALE GENOMIC DNA]</scope>
    <source>
        <strain evidence="2">Marx 270</strain>
    </source>
</reference>
<organism evidence="1 2">
    <name type="scientific">Pisolithus tinctorius Marx 270</name>
    <dbReference type="NCBI Taxonomy" id="870435"/>
    <lineage>
        <taxon>Eukaryota</taxon>
        <taxon>Fungi</taxon>
        <taxon>Dikarya</taxon>
        <taxon>Basidiomycota</taxon>
        <taxon>Agaricomycotina</taxon>
        <taxon>Agaricomycetes</taxon>
        <taxon>Agaricomycetidae</taxon>
        <taxon>Boletales</taxon>
        <taxon>Sclerodermatineae</taxon>
        <taxon>Pisolithaceae</taxon>
        <taxon>Pisolithus</taxon>
    </lineage>
</organism>
<dbReference type="AlphaFoldDB" id="A0A0C3NVC6"/>